<evidence type="ECO:0000259" key="1">
    <source>
        <dbReference type="Pfam" id="PF01243"/>
    </source>
</evidence>
<keyword evidence="3" id="KW-1185">Reference proteome</keyword>
<sequence length="132" mass="14811">MEEVLSFLKENGPFYLASVEGTTPKVRPLGFCMSFDGKIYFGIGTFKPSYAQLVANPEVEISTTNKKMEWIRLRGAAVFDDSEAVAQQAFEVMPNLKSMYNEETGRKLGLFYLKNAVAEIADMKGGFKEIKF</sequence>
<dbReference type="InterPro" id="IPR012349">
    <property type="entry name" value="Split_barrel_FMN-bd"/>
</dbReference>
<proteinExistence type="predicted"/>
<dbReference type="RefSeq" id="WP_148604071.1">
    <property type="nucleotide sequence ID" value="NZ_RXYB01000012.1"/>
</dbReference>
<protein>
    <submittedName>
        <fullName evidence="2">Pyridoxamine 5-phosphate oxidase</fullName>
    </submittedName>
</protein>
<accession>A0ABR6WMQ8</accession>
<evidence type="ECO:0000313" key="2">
    <source>
        <dbReference type="EMBL" id="MBC3797541.1"/>
    </source>
</evidence>
<reference evidence="2 3" key="1">
    <citation type="journal article" date="2020" name="mSystems">
        <title>Defining Genomic and Predicted Metabolic Features of the Acetobacterium Genus.</title>
        <authorList>
            <person name="Ross D.E."/>
            <person name="Marshall C.W."/>
            <person name="Gulliver D."/>
            <person name="May H.D."/>
            <person name="Norman R.S."/>
        </authorList>
    </citation>
    <scope>NUCLEOTIDE SEQUENCE [LARGE SCALE GENOMIC DNA]</scope>
    <source>
        <strain evidence="2 3">DSM 9173</strain>
    </source>
</reference>
<feature type="domain" description="Pyridoxamine 5'-phosphate oxidase N-terminal" evidence="1">
    <location>
        <begin position="2"/>
        <end position="89"/>
    </location>
</feature>
<name>A0ABR6WMQ8_9FIRM</name>
<dbReference type="Pfam" id="PF01243">
    <property type="entry name" value="PNPOx_N"/>
    <property type="match status" value="1"/>
</dbReference>
<evidence type="ECO:0000313" key="3">
    <source>
        <dbReference type="Proteomes" id="UP000653358"/>
    </source>
</evidence>
<dbReference type="EMBL" id="WJBB01000012">
    <property type="protein sequence ID" value="MBC3797541.1"/>
    <property type="molecule type" value="Genomic_DNA"/>
</dbReference>
<gene>
    <name evidence="2" type="ORF">GH807_10840</name>
</gene>
<dbReference type="SUPFAM" id="SSF50475">
    <property type="entry name" value="FMN-binding split barrel"/>
    <property type="match status" value="1"/>
</dbReference>
<dbReference type="Proteomes" id="UP000653358">
    <property type="component" value="Unassembled WGS sequence"/>
</dbReference>
<dbReference type="Gene3D" id="2.30.110.10">
    <property type="entry name" value="Electron Transport, Fmn-binding Protein, Chain A"/>
    <property type="match status" value="1"/>
</dbReference>
<comment type="caution">
    <text evidence="2">The sequence shown here is derived from an EMBL/GenBank/DDBJ whole genome shotgun (WGS) entry which is preliminary data.</text>
</comment>
<dbReference type="InterPro" id="IPR011576">
    <property type="entry name" value="Pyridox_Oxase_N"/>
</dbReference>
<organism evidence="2 3">
    <name type="scientific">Acetobacterium tundrae</name>
    <dbReference type="NCBI Taxonomy" id="132932"/>
    <lineage>
        <taxon>Bacteria</taxon>
        <taxon>Bacillati</taxon>
        <taxon>Bacillota</taxon>
        <taxon>Clostridia</taxon>
        <taxon>Eubacteriales</taxon>
        <taxon>Eubacteriaceae</taxon>
        <taxon>Acetobacterium</taxon>
    </lineage>
</organism>